<dbReference type="InterPro" id="IPR036485">
    <property type="entry name" value="Glu_synth_asu_C_sf"/>
</dbReference>
<dbReference type="GO" id="GO:0015948">
    <property type="term" value="P:methanogenesis"/>
    <property type="evidence" value="ECO:0007669"/>
    <property type="project" value="InterPro"/>
</dbReference>
<dbReference type="AlphaFoldDB" id="A0A351RB93"/>
<dbReference type="PANTHER" id="PTHR39673">
    <property type="entry name" value="TUNGSTEN FORMYLMETHANOFURAN DEHYDROGENASE, SUBUNIT C (FWDC)"/>
    <property type="match status" value="1"/>
</dbReference>
<dbReference type="InterPro" id="IPR002489">
    <property type="entry name" value="Glu_synth_asu_C"/>
</dbReference>
<dbReference type="NCBIfam" id="TIGR03122">
    <property type="entry name" value="one_C_dehyd_C"/>
    <property type="match status" value="1"/>
</dbReference>
<accession>A0A351RB93</accession>
<name>A0A351RB93_9PROT</name>
<dbReference type="STRING" id="1132855.GCA_000384255_01906"/>
<proteinExistence type="predicted"/>
<dbReference type="InterPro" id="IPR017550">
    <property type="entry name" value="Formylmethanofuran_DH_suC"/>
</dbReference>
<evidence type="ECO:0000313" key="3">
    <source>
        <dbReference type="Proteomes" id="UP000264313"/>
    </source>
</evidence>
<dbReference type="PANTHER" id="PTHR39673:SF5">
    <property type="entry name" value="TUNGSTEN-CONTAINING FORMYLMETHANOFURAN DEHYDROGENASE 2 SUBUNIT C"/>
    <property type="match status" value="1"/>
</dbReference>
<evidence type="ECO:0000313" key="2">
    <source>
        <dbReference type="EMBL" id="HBA09314.1"/>
    </source>
</evidence>
<dbReference type="GO" id="GO:0018493">
    <property type="term" value="F:formylmethanofuran dehydrogenase activity"/>
    <property type="evidence" value="ECO:0007669"/>
    <property type="project" value="InterPro"/>
</dbReference>
<comment type="caution">
    <text evidence="2">The sequence shown here is derived from an EMBL/GenBank/DDBJ whole genome shotgun (WGS) entry which is preliminary data.</text>
</comment>
<reference evidence="2 3" key="1">
    <citation type="journal article" date="2018" name="Nat. Biotechnol.">
        <title>A standardized bacterial taxonomy based on genome phylogeny substantially revises the tree of life.</title>
        <authorList>
            <person name="Parks D.H."/>
            <person name="Chuvochina M."/>
            <person name="Waite D.W."/>
            <person name="Rinke C."/>
            <person name="Skarshewski A."/>
            <person name="Chaumeil P.A."/>
            <person name="Hugenholtz P."/>
        </authorList>
    </citation>
    <scope>NUCLEOTIDE SEQUENCE [LARGE SCALE GENOMIC DNA]</scope>
    <source>
        <strain evidence="2">UBA9958</strain>
    </source>
</reference>
<sequence>MNALTFTLKNALKFSVNCSGLTPNSLESKSMTDIANTKVTYGNHSVQVTDLFDITGSDVTHIVFKNASNKMDYIGAHMSSGHITIEGNAGAYLGFTMKSGEIHCTGSAESYAACNMVGGLLKIDANVGDFLGAGSEGLRKGMRGGTVLIKGNAGDRVGDQMRRGLILIEGNVGDYCGSRMIAGTIGVLGNVGSYTAFNMHRGTLLLKNVPNLHATVQDCGTHTLPYLSLLFKSFKKYNTPFSQLSSQRVQRFVGDAAYKGNGEVLILNA</sequence>
<dbReference type="Gene3D" id="2.160.20.60">
    <property type="entry name" value="Glutamate synthase, alpha subunit, C-terminal domain"/>
    <property type="match status" value="1"/>
</dbReference>
<organism evidence="2 3">
    <name type="scientific">Methylotenera mobilis</name>
    <dbReference type="NCBI Taxonomy" id="359408"/>
    <lineage>
        <taxon>Bacteria</taxon>
        <taxon>Pseudomonadati</taxon>
        <taxon>Pseudomonadota</taxon>
        <taxon>Betaproteobacteria</taxon>
        <taxon>Nitrosomonadales</taxon>
        <taxon>Methylophilaceae</taxon>
        <taxon>Methylotenera</taxon>
    </lineage>
</organism>
<gene>
    <name evidence="2" type="ORF">DCW48_06955</name>
</gene>
<evidence type="ECO:0000259" key="1">
    <source>
        <dbReference type="Pfam" id="PF01493"/>
    </source>
</evidence>
<feature type="domain" description="Glutamate synthase alpha subunit C-terminal" evidence="1">
    <location>
        <begin position="69"/>
        <end position="206"/>
    </location>
</feature>
<dbReference type="GO" id="GO:0046914">
    <property type="term" value="F:transition metal ion binding"/>
    <property type="evidence" value="ECO:0007669"/>
    <property type="project" value="InterPro"/>
</dbReference>
<protein>
    <submittedName>
        <fullName evidence="2">Formylmethanofuran dehydrogenase subunit C</fullName>
    </submittedName>
</protein>
<dbReference type="SUPFAM" id="SSF69336">
    <property type="entry name" value="Alpha subunit of glutamate synthase, C-terminal domain"/>
    <property type="match status" value="1"/>
</dbReference>
<dbReference type="Proteomes" id="UP000264313">
    <property type="component" value="Unassembled WGS sequence"/>
</dbReference>
<dbReference type="EMBL" id="DNAA01000169">
    <property type="protein sequence ID" value="HBA09314.1"/>
    <property type="molecule type" value="Genomic_DNA"/>
</dbReference>
<dbReference type="Pfam" id="PF01493">
    <property type="entry name" value="GXGXG"/>
    <property type="match status" value="1"/>
</dbReference>